<keyword evidence="5" id="KW-1185">Reference proteome</keyword>
<organism evidence="4 5">
    <name type="scientific">Jimgerdemannia flammicorona</name>
    <dbReference type="NCBI Taxonomy" id="994334"/>
    <lineage>
        <taxon>Eukaryota</taxon>
        <taxon>Fungi</taxon>
        <taxon>Fungi incertae sedis</taxon>
        <taxon>Mucoromycota</taxon>
        <taxon>Mucoromycotina</taxon>
        <taxon>Endogonomycetes</taxon>
        <taxon>Endogonales</taxon>
        <taxon>Endogonaceae</taxon>
        <taxon>Jimgerdemannia</taxon>
    </lineage>
</organism>
<evidence type="ECO:0000313" key="4">
    <source>
        <dbReference type="EMBL" id="RUP44062.1"/>
    </source>
</evidence>
<dbReference type="GO" id="GO:0016705">
    <property type="term" value="F:oxidoreductase activity, acting on paired donors, with incorporation or reduction of molecular oxygen"/>
    <property type="evidence" value="ECO:0007669"/>
    <property type="project" value="InterPro"/>
</dbReference>
<name>A0A433CZP6_9FUNG</name>
<dbReference type="InterPro" id="IPR036396">
    <property type="entry name" value="Cyt_P450_sf"/>
</dbReference>
<dbReference type="GO" id="GO:0004497">
    <property type="term" value="F:monooxygenase activity"/>
    <property type="evidence" value="ECO:0007669"/>
    <property type="project" value="InterPro"/>
</dbReference>
<dbReference type="PRINTS" id="PR00463">
    <property type="entry name" value="EP450I"/>
</dbReference>
<dbReference type="PANTHER" id="PTHR46300:SF6">
    <property type="entry name" value="CYTOCHROME P450 2C30"/>
    <property type="match status" value="1"/>
</dbReference>
<dbReference type="OrthoDB" id="2289099at2759"/>
<protein>
    <submittedName>
        <fullName evidence="4">Cytochrome P450</fullName>
    </submittedName>
</protein>
<comment type="caution">
    <text evidence="4">The sequence shown here is derived from an EMBL/GenBank/DDBJ whole genome shotgun (WGS) entry which is preliminary data.</text>
</comment>
<dbReference type="GO" id="GO:0005506">
    <property type="term" value="F:iron ion binding"/>
    <property type="evidence" value="ECO:0007669"/>
    <property type="project" value="InterPro"/>
</dbReference>
<dbReference type="Proteomes" id="UP000268093">
    <property type="component" value="Unassembled WGS sequence"/>
</dbReference>
<accession>A0A433CZP6</accession>
<evidence type="ECO:0000313" key="5">
    <source>
        <dbReference type="Proteomes" id="UP000268093"/>
    </source>
</evidence>
<proteinExistence type="predicted"/>
<dbReference type="InterPro" id="IPR050364">
    <property type="entry name" value="Cytochrome_P450_fung"/>
</dbReference>
<dbReference type="AlphaFoldDB" id="A0A433CZP6"/>
<dbReference type="Gene3D" id="1.10.630.10">
    <property type="entry name" value="Cytochrome P450"/>
    <property type="match status" value="1"/>
</dbReference>
<evidence type="ECO:0000256" key="1">
    <source>
        <dbReference type="ARBA" id="ARBA00022723"/>
    </source>
</evidence>
<sequence>MIVPTLVLVITLAFYYRSWTTRETLPTGTQPLPGPTGIPYFGNLFQLGLLQHLTFTKWAEKYGPIFLITLGVKRWLIISDPNIAHELMVKRGANYSNRDTTVISSEILHPGNIGIVPSSGEYWRKLRQIVHTALARKSVESYTSFIETESVELMRDLYGKTMDPAVSCRQFALNIIYTVLYGKRFTSSEDPRSKELMRLGLGFINALGRPKFPFQ</sequence>
<dbReference type="Pfam" id="PF00067">
    <property type="entry name" value="p450"/>
    <property type="match status" value="1"/>
</dbReference>
<dbReference type="GO" id="GO:0020037">
    <property type="term" value="F:heme binding"/>
    <property type="evidence" value="ECO:0007669"/>
    <property type="project" value="InterPro"/>
</dbReference>
<reference evidence="4 5" key="1">
    <citation type="journal article" date="2018" name="New Phytol.">
        <title>Phylogenomics of Endogonaceae and evolution of mycorrhizas within Mucoromycota.</title>
        <authorList>
            <person name="Chang Y."/>
            <person name="Desiro A."/>
            <person name="Na H."/>
            <person name="Sandor L."/>
            <person name="Lipzen A."/>
            <person name="Clum A."/>
            <person name="Barry K."/>
            <person name="Grigoriev I.V."/>
            <person name="Martin F.M."/>
            <person name="Stajich J.E."/>
            <person name="Smith M.E."/>
            <person name="Bonito G."/>
            <person name="Spatafora J.W."/>
        </authorList>
    </citation>
    <scope>NUCLEOTIDE SEQUENCE [LARGE SCALE GENOMIC DNA]</scope>
    <source>
        <strain evidence="4 5">GMNB39</strain>
    </source>
</reference>
<evidence type="ECO:0000256" key="2">
    <source>
        <dbReference type="ARBA" id="ARBA00023002"/>
    </source>
</evidence>
<evidence type="ECO:0000256" key="3">
    <source>
        <dbReference type="ARBA" id="ARBA00023004"/>
    </source>
</evidence>
<dbReference type="EMBL" id="RBNI01009694">
    <property type="protein sequence ID" value="RUP44062.1"/>
    <property type="molecule type" value="Genomic_DNA"/>
</dbReference>
<dbReference type="InterPro" id="IPR002401">
    <property type="entry name" value="Cyt_P450_E_grp-I"/>
</dbReference>
<dbReference type="SUPFAM" id="SSF48264">
    <property type="entry name" value="Cytochrome P450"/>
    <property type="match status" value="1"/>
</dbReference>
<keyword evidence="3" id="KW-0408">Iron</keyword>
<keyword evidence="2" id="KW-0560">Oxidoreductase</keyword>
<dbReference type="InterPro" id="IPR001128">
    <property type="entry name" value="Cyt_P450"/>
</dbReference>
<gene>
    <name evidence="4" type="ORF">BC936DRAFT_149988</name>
</gene>
<keyword evidence="1" id="KW-0479">Metal-binding</keyword>
<dbReference type="PANTHER" id="PTHR46300">
    <property type="entry name" value="P450, PUTATIVE (EUROFUNG)-RELATED-RELATED"/>
    <property type="match status" value="1"/>
</dbReference>